<evidence type="ECO:0000313" key="1">
    <source>
        <dbReference type="EMBL" id="GGA64934.1"/>
    </source>
</evidence>
<evidence type="ECO:0008006" key="3">
    <source>
        <dbReference type="Google" id="ProtNLM"/>
    </source>
</evidence>
<name>A0A916W4G3_9HYPH</name>
<dbReference type="EMBL" id="BMKB01000013">
    <property type="protein sequence ID" value="GGA64934.1"/>
    <property type="molecule type" value="Genomic_DNA"/>
</dbReference>
<comment type="caution">
    <text evidence="1">The sequence shown here is derived from an EMBL/GenBank/DDBJ whole genome shotgun (WGS) entry which is preliminary data.</text>
</comment>
<evidence type="ECO:0000313" key="2">
    <source>
        <dbReference type="Proteomes" id="UP000596977"/>
    </source>
</evidence>
<dbReference type="AlphaFoldDB" id="A0A916W4G3"/>
<organism evidence="1 2">
    <name type="scientific">Pelagibacterium lentulum</name>
    <dbReference type="NCBI Taxonomy" id="2029865"/>
    <lineage>
        <taxon>Bacteria</taxon>
        <taxon>Pseudomonadati</taxon>
        <taxon>Pseudomonadota</taxon>
        <taxon>Alphaproteobacteria</taxon>
        <taxon>Hyphomicrobiales</taxon>
        <taxon>Devosiaceae</taxon>
        <taxon>Pelagibacterium</taxon>
    </lineage>
</organism>
<dbReference type="OrthoDB" id="952090at2"/>
<gene>
    <name evidence="1" type="ORF">GCM10011499_39230</name>
</gene>
<sequence length="367" mass="40290">MARRPTRAQLRRQIRAIIDEFDPQAQAAFMDSVNEITSGIALAALVEALRARDVEAAVRALNIDGAAFTPLRRALEQAYYAGGAGTVAAMPTLRTVSGQQIALRFDVAFPRAEHRIRDLAGGFITRMTEEMRGLARTVIADGYALGRGPNTIAYDLAGRINRATGRRSGGILGLSGPQYEYVRTMREALANGPGIFRRPNGDPVFWIKRDGTLGTTLTRRDHRFDGTIIKAIREGKPVPADMVSRITGRYSDRLLLTRAEVVARTEVGEAVMASKREAFIQGLEKTGYTEQAVTRRWKHSGRRGKHARDQHIAMNNVEVKGLSEPYTLPDGTRMMHPLDSSLGAGPDQIVSCACDEEILLDFSEGVT</sequence>
<dbReference type="Proteomes" id="UP000596977">
    <property type="component" value="Unassembled WGS sequence"/>
</dbReference>
<reference evidence="1 2" key="1">
    <citation type="journal article" date="2014" name="Int. J. Syst. Evol. Microbiol.">
        <title>Complete genome sequence of Corynebacterium casei LMG S-19264T (=DSM 44701T), isolated from a smear-ripened cheese.</title>
        <authorList>
            <consortium name="US DOE Joint Genome Institute (JGI-PGF)"/>
            <person name="Walter F."/>
            <person name="Albersmeier A."/>
            <person name="Kalinowski J."/>
            <person name="Ruckert C."/>
        </authorList>
    </citation>
    <scope>NUCLEOTIDE SEQUENCE [LARGE SCALE GENOMIC DNA]</scope>
    <source>
        <strain evidence="1 2">CGMCC 1.15896</strain>
    </source>
</reference>
<accession>A0A916W4G3</accession>
<dbReference type="RefSeq" id="WP_127071415.1">
    <property type="nucleotide sequence ID" value="NZ_BMKB01000013.1"/>
</dbReference>
<keyword evidence="2" id="KW-1185">Reference proteome</keyword>
<proteinExistence type="predicted"/>
<protein>
    <recommendedName>
        <fullName evidence="3">Phage head morphogenesis domain-containing protein</fullName>
    </recommendedName>
</protein>